<organism evidence="1 2">
    <name type="scientific">Capnocytophaga cynodegmi</name>
    <dbReference type="NCBI Taxonomy" id="28189"/>
    <lineage>
        <taxon>Bacteria</taxon>
        <taxon>Pseudomonadati</taxon>
        <taxon>Bacteroidota</taxon>
        <taxon>Flavobacteriia</taxon>
        <taxon>Flavobacteriales</taxon>
        <taxon>Flavobacteriaceae</taxon>
        <taxon>Capnocytophaga</taxon>
    </lineage>
</organism>
<accession>A0A0B7HFL3</accession>
<sequence length="157" mass="18214">MDTITKLKCYKICNVIEVTLEEILLELYINIEYLGKKKALKIAISDDGETILFSETKHWIETEDLDSEIYSIKKIDKEESKLGKLLGKRILDIQFGIGKESNGEDVIYYVMIKAVDNNCLFFNNGDEGKYVFDEIEAILADNIYQYRWERTPPSIIL</sequence>
<proteinExistence type="predicted"/>
<dbReference type="Proteomes" id="UP000038083">
    <property type="component" value="Unassembled WGS sequence"/>
</dbReference>
<protein>
    <submittedName>
        <fullName evidence="1">Uncharacterized protein</fullName>
    </submittedName>
</protein>
<evidence type="ECO:0000313" key="1">
    <source>
        <dbReference type="EMBL" id="CEN36672.1"/>
    </source>
</evidence>
<dbReference type="EMBL" id="CDOG01000012">
    <property type="protein sequence ID" value="CEN36672.1"/>
    <property type="molecule type" value="Genomic_DNA"/>
</dbReference>
<dbReference type="AlphaFoldDB" id="A0A0B7HFL3"/>
<gene>
    <name evidence="1" type="ORF">CCYN74_20015</name>
</gene>
<evidence type="ECO:0000313" key="2">
    <source>
        <dbReference type="Proteomes" id="UP000038083"/>
    </source>
</evidence>
<name>A0A0B7HFL3_9FLAO</name>
<reference evidence="2" key="1">
    <citation type="submission" date="2015-01" db="EMBL/GenBank/DDBJ databases">
        <authorList>
            <person name="MANFREDI Pablo"/>
        </authorList>
    </citation>
    <scope>NUCLEOTIDE SEQUENCE [LARGE SCALE GENOMIC DNA]</scope>
    <source>
        <strain evidence="2">Ccy74</strain>
    </source>
</reference>
<dbReference type="OrthoDB" id="1150933at2"/>